<sequence>MLCITGGLLLAGAPARASIDHGAFLGTTVDFVSVTEAGDGGAAVFGTPTASGDVLAFTPDSNFEAVSFNGGSVTRSTSLETVVSGRGSNTIETLQARLGGDIDLNAVSQAGAATAFGTRVAADIRFDVEVLAVDGVDLPAAVLVVSDGRLFEANLAEDGSQPVRQGLFTFDLRPALTAEGIAGDVTRLRWGVTLDLIAESETLTQANLSVPAFSEIVLTVPEPAGGAAVALLGGLCTLRRRPAAG</sequence>
<dbReference type="Proteomes" id="UP000007881">
    <property type="component" value="Chromosome"/>
</dbReference>
<dbReference type="STRING" id="1142394.PSMK_04750"/>
<keyword evidence="2" id="KW-1185">Reference proteome</keyword>
<dbReference type="InterPro" id="IPR013424">
    <property type="entry name" value="Ice-binding_C"/>
</dbReference>
<name>I0IBJ6_PHYMF</name>
<accession>I0IBJ6</accession>
<evidence type="ECO:0000313" key="1">
    <source>
        <dbReference type="EMBL" id="BAM02634.1"/>
    </source>
</evidence>
<dbReference type="AlphaFoldDB" id="I0IBJ6"/>
<evidence type="ECO:0000313" key="2">
    <source>
        <dbReference type="Proteomes" id="UP000007881"/>
    </source>
</evidence>
<dbReference type="KEGG" id="phm:PSMK_04750"/>
<dbReference type="NCBIfam" id="TIGR02595">
    <property type="entry name" value="PEP_CTERM"/>
    <property type="match status" value="1"/>
</dbReference>
<dbReference type="HOGENOM" id="CLU_1132788_0_0_0"/>
<gene>
    <name evidence="1" type="ordered locus">PSMK_04750</name>
</gene>
<proteinExistence type="predicted"/>
<dbReference type="EMBL" id="AP012338">
    <property type="protein sequence ID" value="BAM02634.1"/>
    <property type="molecule type" value="Genomic_DNA"/>
</dbReference>
<evidence type="ECO:0008006" key="3">
    <source>
        <dbReference type="Google" id="ProtNLM"/>
    </source>
</evidence>
<protein>
    <recommendedName>
        <fullName evidence="3">PEP-CTERM protein-sorting domain-containing protein</fullName>
    </recommendedName>
</protein>
<reference evidence="1 2" key="1">
    <citation type="submission" date="2012-02" db="EMBL/GenBank/DDBJ databases">
        <title>Complete genome sequence of Phycisphaera mikurensis NBRC 102666.</title>
        <authorList>
            <person name="Ankai A."/>
            <person name="Hosoyama A."/>
            <person name="Terui Y."/>
            <person name="Sekine M."/>
            <person name="Fukai R."/>
            <person name="Kato Y."/>
            <person name="Nakamura S."/>
            <person name="Yamada-Narita S."/>
            <person name="Kawakoshi A."/>
            <person name="Fukunaga Y."/>
            <person name="Yamazaki S."/>
            <person name="Fujita N."/>
        </authorList>
    </citation>
    <scope>NUCLEOTIDE SEQUENCE [LARGE SCALE GENOMIC DNA]</scope>
    <source>
        <strain evidence="2">NBRC 102666 / KCTC 22515 / FYK2301M01</strain>
    </source>
</reference>
<organism evidence="1 2">
    <name type="scientific">Phycisphaera mikurensis (strain NBRC 102666 / KCTC 22515 / FYK2301M01)</name>
    <dbReference type="NCBI Taxonomy" id="1142394"/>
    <lineage>
        <taxon>Bacteria</taxon>
        <taxon>Pseudomonadati</taxon>
        <taxon>Planctomycetota</taxon>
        <taxon>Phycisphaerae</taxon>
        <taxon>Phycisphaerales</taxon>
        <taxon>Phycisphaeraceae</taxon>
        <taxon>Phycisphaera</taxon>
    </lineage>
</organism>